<evidence type="ECO:0000256" key="9">
    <source>
        <dbReference type="ARBA" id="ARBA00023292"/>
    </source>
</evidence>
<organism evidence="14 15">
    <name type="scientific">Hippocampus comes</name>
    <name type="common">Tiger tail seahorse</name>
    <dbReference type="NCBI Taxonomy" id="109280"/>
    <lineage>
        <taxon>Eukaryota</taxon>
        <taxon>Metazoa</taxon>
        <taxon>Chordata</taxon>
        <taxon>Craniata</taxon>
        <taxon>Vertebrata</taxon>
        <taxon>Euteleostomi</taxon>
        <taxon>Actinopterygii</taxon>
        <taxon>Neopterygii</taxon>
        <taxon>Teleostei</taxon>
        <taxon>Neoteleostei</taxon>
        <taxon>Acanthomorphata</taxon>
        <taxon>Syngnathiaria</taxon>
        <taxon>Syngnathiformes</taxon>
        <taxon>Syngnathoidei</taxon>
        <taxon>Syngnathidae</taxon>
        <taxon>Hippocampus</taxon>
    </lineage>
</organism>
<dbReference type="InterPro" id="IPR056863">
    <property type="entry name" value="LMN_ATRN_NET-like_EGF"/>
</dbReference>
<dbReference type="InterPro" id="IPR000034">
    <property type="entry name" value="Laminin_IV"/>
</dbReference>
<dbReference type="InterPro" id="IPR002049">
    <property type="entry name" value="LE_dom"/>
</dbReference>
<feature type="domain" description="Laminin IV type A" evidence="13">
    <location>
        <begin position="151"/>
        <end position="322"/>
    </location>
</feature>
<dbReference type="STRING" id="109280.ENSHCOP00000023881"/>
<evidence type="ECO:0000256" key="7">
    <source>
        <dbReference type="ARBA" id="ARBA00023157"/>
    </source>
</evidence>
<feature type="transmembrane region" description="Helical" evidence="11">
    <location>
        <begin position="5"/>
        <end position="24"/>
    </location>
</feature>
<keyword evidence="2" id="KW-0964">Secreted</keyword>
<evidence type="ECO:0000256" key="4">
    <source>
        <dbReference type="ARBA" id="ARBA00022729"/>
    </source>
</evidence>
<feature type="disulfide bond" evidence="10">
    <location>
        <begin position="97"/>
        <end position="106"/>
    </location>
</feature>
<dbReference type="SUPFAM" id="SSF57196">
    <property type="entry name" value="EGF/Laminin"/>
    <property type="match status" value="3"/>
</dbReference>
<reference evidence="14" key="1">
    <citation type="submission" date="2025-08" db="UniProtKB">
        <authorList>
            <consortium name="Ensembl"/>
        </authorList>
    </citation>
    <scope>IDENTIFICATION</scope>
</reference>
<comment type="caution">
    <text evidence="10">Lacks conserved residue(s) required for the propagation of feature annotation.</text>
</comment>
<evidence type="ECO:0000313" key="14">
    <source>
        <dbReference type="Ensembl" id="ENSHCOP00000023881.1"/>
    </source>
</evidence>
<dbReference type="GO" id="GO:0009887">
    <property type="term" value="P:animal organ morphogenesis"/>
    <property type="evidence" value="ECO:0007669"/>
    <property type="project" value="TreeGrafter"/>
</dbReference>
<evidence type="ECO:0000256" key="6">
    <source>
        <dbReference type="ARBA" id="ARBA00022869"/>
    </source>
</evidence>
<dbReference type="GO" id="GO:0009888">
    <property type="term" value="P:tissue development"/>
    <property type="evidence" value="ECO:0007669"/>
    <property type="project" value="TreeGrafter"/>
</dbReference>
<comment type="subcellular location">
    <subcellularLocation>
        <location evidence="1">Secreted</location>
        <location evidence="1">Extracellular space</location>
        <location evidence="1">Extracellular matrix</location>
        <location evidence="1">Basement membrane</location>
    </subcellularLocation>
</comment>
<dbReference type="InterPro" id="IPR050440">
    <property type="entry name" value="Laminin/Netrin_ECM"/>
</dbReference>
<dbReference type="FunFam" id="2.10.25.10:FF:000130">
    <property type="entry name" value="Laminin subunit beta 1"/>
    <property type="match status" value="1"/>
</dbReference>
<keyword evidence="5" id="KW-0677">Repeat</keyword>
<feature type="disulfide bond" evidence="10">
    <location>
        <begin position="77"/>
        <end position="89"/>
    </location>
</feature>
<keyword evidence="11" id="KW-0812">Transmembrane</keyword>
<evidence type="ECO:0000256" key="3">
    <source>
        <dbReference type="ARBA" id="ARBA00022530"/>
    </source>
</evidence>
<dbReference type="GeneTree" id="ENSGT00940000160470"/>
<dbReference type="InterPro" id="IPR000742">
    <property type="entry name" value="EGF"/>
</dbReference>
<accession>A0A3Q3DYJ8</accession>
<keyword evidence="4" id="KW-0732">Signal</keyword>
<dbReference type="Pfam" id="PF24973">
    <property type="entry name" value="EGF_LMN_ATRN"/>
    <property type="match status" value="1"/>
</dbReference>
<dbReference type="PROSITE" id="PS51115">
    <property type="entry name" value="LAMININ_IVA"/>
    <property type="match status" value="1"/>
</dbReference>
<evidence type="ECO:0000256" key="5">
    <source>
        <dbReference type="ARBA" id="ARBA00022737"/>
    </source>
</evidence>
<dbReference type="CDD" id="cd00055">
    <property type="entry name" value="EGF_Lam"/>
    <property type="match status" value="4"/>
</dbReference>
<feature type="domain" description="Laminin EGF-like" evidence="12">
    <location>
        <begin position="77"/>
        <end position="121"/>
    </location>
</feature>
<evidence type="ECO:0000256" key="11">
    <source>
        <dbReference type="SAM" id="Phobius"/>
    </source>
</evidence>
<dbReference type="Gene3D" id="2.10.25.10">
    <property type="entry name" value="Laminin"/>
    <property type="match status" value="3"/>
</dbReference>
<keyword evidence="8" id="KW-0325">Glycoprotein</keyword>
<sequence>MPAHAYVYVCVSVCLCVCVSVWLASLRCECNGRSSVCVRDARGLRCVDCSGNSQGRQCERCKDGFYQQGATLSCTPCGCHPAGSVSSRCDSRGRCACREGVTGTKCDLCPNGPIGPQGCSPSAFCFCYGHSSQCSPQSTYSVHNISSTFEHGPDGWKAATSHGLTPADVHSRWSPNYKDMEVISRNSLPVYLYAPASYLGNKLLSYGHNLSFSLRLDRGIRHPSINDVILEGSGHRVSASLGDLRSIVPCGQKINYTFRLDEQPGSRWRPQLTPFQFQTLLQNLSTIKIRATFGDRGRGYLDNVNLISARRGEGSPAHWVRTCVCPSGYEGDFCQQCSAGFKRRRSTEGAFSPCEPCSCMGGDCDPQTGDCYPADETQTCSNGWQLCRPCQCNGNIDVSVAGSCDRTSGECLKCVNNTMGRFCEICLPNFYRRNLNDACRPCDCDLRGSDSAQCDDNGQCRCRPGFEGPTCQTSRECPACFNGAKAKVRDHLGSFTPHKPLRAVSAILFLHVRFPDGGISFQTSAVANTELSDWWRAQYRQQRQRGESHTNTENPPMSCPSSWLTASCPSSGFDQQIANGQAQADAAIKRLPAINATIQRAAKNNVETRGLLDAVSADSDGAMASINRLESLIPNQPGTFDPSRLQELEKSLAATRQNVETNLEPQLRDAIAREAAQRRRLALLNRDIDTILWDIANLEDILATVPEGCFNSPPIEKP</sequence>
<dbReference type="PANTHER" id="PTHR10574">
    <property type="entry name" value="NETRIN/LAMININ-RELATED"/>
    <property type="match status" value="1"/>
</dbReference>
<keyword evidence="6" id="KW-0084">Basement membrane</keyword>
<keyword evidence="11" id="KW-0472">Membrane</keyword>
<dbReference type="AlphaFoldDB" id="A0A3Q3DYJ8"/>
<dbReference type="Ensembl" id="ENSHCOT00000016533.1">
    <property type="protein sequence ID" value="ENSHCOP00000023881.1"/>
    <property type="gene ID" value="ENSHCOG00000012765.1"/>
</dbReference>
<evidence type="ECO:0000313" key="15">
    <source>
        <dbReference type="Proteomes" id="UP000264820"/>
    </source>
</evidence>
<dbReference type="Proteomes" id="UP000264820">
    <property type="component" value="Unplaced"/>
</dbReference>
<dbReference type="PRINTS" id="PR00011">
    <property type="entry name" value="EGFLAMININ"/>
</dbReference>
<evidence type="ECO:0008006" key="16">
    <source>
        <dbReference type="Google" id="ProtNLM"/>
    </source>
</evidence>
<dbReference type="OMA" id="ECERCEC"/>
<keyword evidence="15" id="KW-1185">Reference proteome</keyword>
<evidence type="ECO:0000256" key="1">
    <source>
        <dbReference type="ARBA" id="ARBA00004302"/>
    </source>
</evidence>
<keyword evidence="7 10" id="KW-1015">Disulfide bond</keyword>
<evidence type="ECO:0000259" key="13">
    <source>
        <dbReference type="PROSITE" id="PS51115"/>
    </source>
</evidence>
<protein>
    <recommendedName>
        <fullName evidence="16">Laminin, gamma 2</fullName>
    </recommendedName>
</protein>
<keyword evidence="3" id="KW-0272">Extracellular matrix</keyword>
<keyword evidence="9 10" id="KW-0424">Laminin EGF-like domain</keyword>
<reference evidence="14" key="2">
    <citation type="submission" date="2025-09" db="UniProtKB">
        <authorList>
            <consortium name="Ensembl"/>
        </authorList>
    </citation>
    <scope>IDENTIFICATION</scope>
</reference>
<evidence type="ECO:0000256" key="2">
    <source>
        <dbReference type="ARBA" id="ARBA00022525"/>
    </source>
</evidence>
<dbReference type="SMART" id="SM00281">
    <property type="entry name" value="LamB"/>
    <property type="match status" value="1"/>
</dbReference>
<keyword evidence="11" id="KW-1133">Transmembrane helix</keyword>
<evidence type="ECO:0000256" key="10">
    <source>
        <dbReference type="PROSITE-ProRule" id="PRU00460"/>
    </source>
</evidence>
<dbReference type="PROSITE" id="PS50027">
    <property type="entry name" value="EGF_LAM_2"/>
    <property type="match status" value="1"/>
</dbReference>
<dbReference type="SMART" id="SM00180">
    <property type="entry name" value="EGF_Lam"/>
    <property type="match status" value="4"/>
</dbReference>
<evidence type="ECO:0000259" key="12">
    <source>
        <dbReference type="PROSITE" id="PS50027"/>
    </source>
</evidence>
<evidence type="ECO:0000256" key="8">
    <source>
        <dbReference type="ARBA" id="ARBA00023180"/>
    </source>
</evidence>
<dbReference type="PROSITE" id="PS01248">
    <property type="entry name" value="EGF_LAM_1"/>
    <property type="match status" value="2"/>
</dbReference>
<dbReference type="FunFam" id="2.10.25.10:FF:000188">
    <property type="entry name" value="Laminin subunit gamma 2"/>
    <property type="match status" value="1"/>
</dbReference>
<name>A0A3Q3DYJ8_HIPCM</name>
<dbReference type="PANTHER" id="PTHR10574:SF270">
    <property type="entry name" value="LAMININ SUBUNIT GAMMA-1"/>
    <property type="match status" value="1"/>
</dbReference>
<dbReference type="Pfam" id="PF00053">
    <property type="entry name" value="EGF_laminin"/>
    <property type="match status" value="4"/>
</dbReference>
<dbReference type="PROSITE" id="PS01186">
    <property type="entry name" value="EGF_2"/>
    <property type="match status" value="1"/>
</dbReference>
<dbReference type="GO" id="GO:0005604">
    <property type="term" value="C:basement membrane"/>
    <property type="evidence" value="ECO:0007669"/>
    <property type="project" value="UniProtKB-SubCell"/>
</dbReference>
<proteinExistence type="predicted"/>
<dbReference type="Pfam" id="PF00052">
    <property type="entry name" value="Laminin_B"/>
    <property type="match status" value="1"/>
</dbReference>